<gene>
    <name evidence="10" type="primary">AP2</name>
</gene>
<evidence type="ECO:0000259" key="9">
    <source>
        <dbReference type="PROSITE" id="PS51032"/>
    </source>
</evidence>
<dbReference type="SMR" id="A0A2U8RLV7"/>
<feature type="region of interest" description="Disordered" evidence="8">
    <location>
        <begin position="185"/>
        <end position="207"/>
    </location>
</feature>
<dbReference type="PRINTS" id="PR00367">
    <property type="entry name" value="ETHRSPELEMNT"/>
</dbReference>
<dbReference type="GO" id="GO:0003677">
    <property type="term" value="F:DNA binding"/>
    <property type="evidence" value="ECO:0007669"/>
    <property type="project" value="UniProtKB-KW"/>
</dbReference>
<name>A0A2U8RLV7_GINBI</name>
<dbReference type="CDD" id="cd00018">
    <property type="entry name" value="AP2"/>
    <property type="match status" value="2"/>
</dbReference>
<feature type="domain" description="AP2/ERF" evidence="9">
    <location>
        <begin position="206"/>
        <end position="262"/>
    </location>
</feature>
<evidence type="ECO:0000256" key="6">
    <source>
        <dbReference type="ARBA" id="ARBA00023242"/>
    </source>
</evidence>
<evidence type="ECO:0000256" key="4">
    <source>
        <dbReference type="ARBA" id="ARBA00023125"/>
    </source>
</evidence>
<dbReference type="PANTHER" id="PTHR32467:SF213">
    <property type="entry name" value="OS03G0770700 PROTEIN"/>
    <property type="match status" value="1"/>
</dbReference>
<evidence type="ECO:0000256" key="1">
    <source>
        <dbReference type="ARBA" id="ARBA00004123"/>
    </source>
</evidence>
<dbReference type="PANTHER" id="PTHR32467">
    <property type="entry name" value="AP2-LIKE ETHYLENE-RESPONSIVE TRANSCRIPTION FACTOR"/>
    <property type="match status" value="1"/>
</dbReference>
<keyword evidence="5" id="KW-0804">Transcription</keyword>
<reference evidence="10" key="1">
    <citation type="submission" date="2017-07" db="EMBL/GenBank/DDBJ databases">
        <authorList>
            <person name="Sun Z.S."/>
            <person name="Albrecht U."/>
            <person name="Echele G."/>
            <person name="Lee C.C."/>
        </authorList>
    </citation>
    <scope>NUCLEOTIDE SEQUENCE</scope>
</reference>
<sequence>MTGQIVHFSSIEATGVTARSPDDPESVCDEAASNNDKVPPGSLIEPVLVFDESGTSDSSVVNAIAIENVNSLECEASSKAVEGDISSIYASVRQSGDGNDKIFGFSFSILRDKSPMSNTPNEKLMTCGTENDAPSGVCVTRQFFPSRNVESSGMLIESRRADKFTGAHWAGSGFCQSEDAAGLSKQIENTQRGKKSRRGPRSRSSQYRGVTFYRRTGRWESHIWDCGKQVYLGGFDTADAAARAYDRAAIKFRGIEADINFTLSDYEEDVNQMNNLSKEEFVHILRRQSTGFSRGSSKFRGVTLHKCGRWEARMGQFLGKKYIYLGLFDTEEEAARAYDRAAIRCNGKEAVTNFDPSVYEKDMLEEGGEGHASTGCKQNLDLCLGISAPVEGTTLVSEDCKIVGYKSKFNPSTSTEIDWKKAHLFKPLVEQETQQNHMGVLYSGQFNLPSKLKDASILSYQRRNPGSGNFEKDRRFQFMSQGQNESSNSQNLQVHDMVMKHYPFRTSPLIMDDRVCVSSESVSEHSQIPSESFSSCKAPILLESSKEQRGGILSTISSLPMEQHSGWAWQLHVTGPAAPVFANASSSGFSPQIVPTTISSSDWLQKTGTHSQAHSTNPAFQTQSLHLATPPGTGTAAESGEHFLGLTLDFPTKSSNT</sequence>
<evidence type="ECO:0000256" key="5">
    <source>
        <dbReference type="ARBA" id="ARBA00023163"/>
    </source>
</evidence>
<keyword evidence="6" id="KW-0539">Nucleus</keyword>
<dbReference type="SMART" id="SM00380">
    <property type="entry name" value="AP2"/>
    <property type="match status" value="2"/>
</dbReference>
<evidence type="ECO:0000256" key="8">
    <source>
        <dbReference type="SAM" id="MobiDB-lite"/>
    </source>
</evidence>
<comment type="subcellular location">
    <subcellularLocation>
        <location evidence="1">Nucleus</location>
    </subcellularLocation>
</comment>
<dbReference type="InterPro" id="IPR036955">
    <property type="entry name" value="AP2/ERF_dom_sf"/>
</dbReference>
<dbReference type="GO" id="GO:0005634">
    <property type="term" value="C:nucleus"/>
    <property type="evidence" value="ECO:0007669"/>
    <property type="project" value="UniProtKB-SubCell"/>
</dbReference>
<evidence type="ECO:0000313" key="10">
    <source>
        <dbReference type="EMBL" id="AWM30264.1"/>
    </source>
</evidence>
<evidence type="ECO:0000256" key="7">
    <source>
        <dbReference type="ARBA" id="ARBA00037973"/>
    </source>
</evidence>
<dbReference type="FunFam" id="3.30.730.10:FF:000002">
    <property type="entry name" value="AP2-like ethylene-responsive transcription factor"/>
    <property type="match status" value="1"/>
</dbReference>
<dbReference type="GO" id="GO:0003700">
    <property type="term" value="F:DNA-binding transcription factor activity"/>
    <property type="evidence" value="ECO:0007669"/>
    <property type="project" value="InterPro"/>
</dbReference>
<keyword evidence="2" id="KW-0677">Repeat</keyword>
<evidence type="ECO:0000256" key="2">
    <source>
        <dbReference type="ARBA" id="ARBA00022737"/>
    </source>
</evidence>
<proteinExistence type="evidence at transcript level"/>
<feature type="domain" description="AP2/ERF" evidence="9">
    <location>
        <begin position="298"/>
        <end position="355"/>
    </location>
</feature>
<accession>A0A2U8RLV7</accession>
<keyword evidence="4" id="KW-0238">DNA-binding</keyword>
<feature type="region of interest" description="Disordered" evidence="8">
    <location>
        <begin position="13"/>
        <end position="36"/>
    </location>
</feature>
<dbReference type="EMBL" id="MF422072">
    <property type="protein sequence ID" value="AWM30264.1"/>
    <property type="molecule type" value="mRNA"/>
</dbReference>
<keyword evidence="3" id="KW-0805">Transcription regulation</keyword>
<dbReference type="Pfam" id="PF00847">
    <property type="entry name" value="AP2"/>
    <property type="match status" value="2"/>
</dbReference>
<dbReference type="FunFam" id="3.30.730.10:FF:000004">
    <property type="entry name" value="AP2-like ethylene-responsive transcription factor"/>
    <property type="match status" value="1"/>
</dbReference>
<dbReference type="PROSITE" id="PS51032">
    <property type="entry name" value="AP2_ERF"/>
    <property type="match status" value="2"/>
</dbReference>
<comment type="similarity">
    <text evidence="7">Belongs to the AP2/ERF transcription factor family. AP2 subfamily.</text>
</comment>
<dbReference type="InterPro" id="IPR001471">
    <property type="entry name" value="AP2/ERF_dom"/>
</dbReference>
<dbReference type="InterPro" id="IPR016177">
    <property type="entry name" value="DNA-bd_dom_sf"/>
</dbReference>
<organism evidence="10">
    <name type="scientific">Ginkgo biloba</name>
    <name type="common">Ginkgo</name>
    <name type="synonym">Maidenhair tree</name>
    <dbReference type="NCBI Taxonomy" id="3311"/>
    <lineage>
        <taxon>Eukaryota</taxon>
        <taxon>Viridiplantae</taxon>
        <taxon>Streptophyta</taxon>
        <taxon>Embryophyta</taxon>
        <taxon>Tracheophyta</taxon>
        <taxon>Spermatophyta</taxon>
        <taxon>Ginkgoidae</taxon>
        <taxon>Ginkgoales</taxon>
        <taxon>Ginkgoaceae</taxon>
        <taxon>Ginkgo</taxon>
    </lineage>
</organism>
<dbReference type="AlphaFoldDB" id="A0A2U8RLV7"/>
<dbReference type="Gene3D" id="3.30.730.10">
    <property type="entry name" value="AP2/ERF domain"/>
    <property type="match status" value="2"/>
</dbReference>
<evidence type="ECO:0000256" key="3">
    <source>
        <dbReference type="ARBA" id="ARBA00023015"/>
    </source>
</evidence>
<protein>
    <submittedName>
        <fullName evidence="10">AP2</fullName>
    </submittedName>
</protein>
<feature type="compositionally biased region" description="Basic residues" evidence="8">
    <location>
        <begin position="192"/>
        <end position="201"/>
    </location>
</feature>
<dbReference type="SUPFAM" id="SSF54171">
    <property type="entry name" value="DNA-binding domain"/>
    <property type="match status" value="2"/>
</dbReference>